<dbReference type="PANTHER" id="PTHR33375">
    <property type="entry name" value="CHROMOSOME-PARTITIONING PROTEIN PARB-RELATED"/>
    <property type="match status" value="1"/>
</dbReference>
<evidence type="ECO:0000313" key="4">
    <source>
        <dbReference type="EMBL" id="KAA6306999.1"/>
    </source>
</evidence>
<dbReference type="GO" id="GO:0003677">
    <property type="term" value="F:DNA binding"/>
    <property type="evidence" value="ECO:0007669"/>
    <property type="project" value="UniProtKB-KW"/>
</dbReference>
<dbReference type="PANTHER" id="PTHR33375:SF1">
    <property type="entry name" value="CHROMOSOME-PARTITIONING PROTEIN PARB-RELATED"/>
    <property type="match status" value="1"/>
</dbReference>
<reference evidence="4" key="1">
    <citation type="submission" date="2019-03" db="EMBL/GenBank/DDBJ databases">
        <title>Single cell metagenomics reveals metabolic interactions within the superorganism composed of flagellate Streblomastix strix and complex community of Bacteroidetes bacteria on its surface.</title>
        <authorList>
            <person name="Treitli S.C."/>
            <person name="Kolisko M."/>
            <person name="Husnik F."/>
            <person name="Keeling P."/>
            <person name="Hampl V."/>
        </authorList>
    </citation>
    <scope>NUCLEOTIDE SEQUENCE</scope>
    <source>
        <strain evidence="4">STM</strain>
    </source>
</reference>
<gene>
    <name evidence="4" type="ORF">EZS27_041336</name>
</gene>
<sequence>GIVAVELSKIIPSGFNPRRTFEESELRELSESIKQTGVLQPVLLRPGGKKYEIVCGERRFRASVMAETGTIPAIVRTMSDDAALEIAITENLQRRDISPIEEAIAYQRLADTGRYDVAKLAFRFGKSETYIRNRMRLNELTDNLLNLVNDNILSMSVALELCKYGKETQTVIYEKHLQYNPNSLYNDWRNLTGKEFIKRLENNYCTDLNRYRFDKSQCAQCPFNTNCYSLFPDEKK</sequence>
<dbReference type="GO" id="GO:0005694">
    <property type="term" value="C:chromosome"/>
    <property type="evidence" value="ECO:0007669"/>
    <property type="project" value="TreeGrafter"/>
</dbReference>
<dbReference type="InterPro" id="IPR050336">
    <property type="entry name" value="Chromosome_partition/occlusion"/>
</dbReference>
<evidence type="ECO:0000256" key="1">
    <source>
        <dbReference type="ARBA" id="ARBA00022829"/>
    </source>
</evidence>
<dbReference type="Gene3D" id="3.90.1530.30">
    <property type="match status" value="1"/>
</dbReference>
<organism evidence="4">
    <name type="scientific">termite gut metagenome</name>
    <dbReference type="NCBI Taxonomy" id="433724"/>
    <lineage>
        <taxon>unclassified sequences</taxon>
        <taxon>metagenomes</taxon>
        <taxon>organismal metagenomes</taxon>
    </lineage>
</organism>
<dbReference type="AlphaFoldDB" id="A0A5J4PEV3"/>
<feature type="non-terminal residue" evidence="4">
    <location>
        <position position="236"/>
    </location>
</feature>
<proteinExistence type="predicted"/>
<dbReference type="SMART" id="SM00470">
    <property type="entry name" value="ParB"/>
    <property type="match status" value="1"/>
</dbReference>
<comment type="caution">
    <text evidence="4">The sequence shown here is derived from an EMBL/GenBank/DDBJ whole genome shotgun (WGS) entry which is preliminary data.</text>
</comment>
<dbReference type="Pfam" id="PF17762">
    <property type="entry name" value="HTH_ParB"/>
    <property type="match status" value="1"/>
</dbReference>
<dbReference type="InterPro" id="IPR003115">
    <property type="entry name" value="ParB_N"/>
</dbReference>
<feature type="domain" description="ParB-like N-terminal" evidence="3">
    <location>
        <begin position="3"/>
        <end position="92"/>
    </location>
</feature>
<accession>A0A5J4PEV3</accession>
<name>A0A5J4PEV3_9ZZZZ</name>
<protein>
    <recommendedName>
        <fullName evidence="3">ParB-like N-terminal domain-containing protein</fullName>
    </recommendedName>
</protein>
<dbReference type="FunFam" id="3.90.1530.30:FF:000001">
    <property type="entry name" value="Chromosome partitioning protein ParB"/>
    <property type="match status" value="1"/>
</dbReference>
<feature type="non-terminal residue" evidence="4">
    <location>
        <position position="1"/>
    </location>
</feature>
<dbReference type="InterPro" id="IPR036086">
    <property type="entry name" value="ParB/Sulfiredoxin_sf"/>
</dbReference>
<dbReference type="InterPro" id="IPR041468">
    <property type="entry name" value="HTH_ParB/Spo0J"/>
</dbReference>
<dbReference type="Pfam" id="PF02195">
    <property type="entry name" value="ParB_N"/>
    <property type="match status" value="1"/>
</dbReference>
<dbReference type="SUPFAM" id="SSF110849">
    <property type="entry name" value="ParB/Sulfiredoxin"/>
    <property type="match status" value="1"/>
</dbReference>
<keyword evidence="2" id="KW-0238">DNA-binding</keyword>
<dbReference type="GO" id="GO:0007059">
    <property type="term" value="P:chromosome segregation"/>
    <property type="evidence" value="ECO:0007669"/>
    <property type="project" value="UniProtKB-KW"/>
</dbReference>
<dbReference type="SUPFAM" id="SSF109709">
    <property type="entry name" value="KorB DNA-binding domain-like"/>
    <property type="match status" value="1"/>
</dbReference>
<evidence type="ECO:0000256" key="2">
    <source>
        <dbReference type="ARBA" id="ARBA00023125"/>
    </source>
</evidence>
<dbReference type="EMBL" id="SNRY01009483">
    <property type="protein sequence ID" value="KAA6306999.1"/>
    <property type="molecule type" value="Genomic_DNA"/>
</dbReference>
<dbReference type="InterPro" id="IPR004437">
    <property type="entry name" value="ParB/RepB/Spo0J"/>
</dbReference>
<keyword evidence="1" id="KW-0159">Chromosome partition</keyword>
<evidence type="ECO:0000259" key="3">
    <source>
        <dbReference type="SMART" id="SM00470"/>
    </source>
</evidence>
<dbReference type="Gene3D" id="1.10.10.2830">
    <property type="match status" value="1"/>
</dbReference>
<dbReference type="NCBIfam" id="TIGR00180">
    <property type="entry name" value="parB_part"/>
    <property type="match status" value="1"/>
</dbReference>